<dbReference type="FunFam" id="3.30.1390.10:FF:000001">
    <property type="entry name" value="50S ribosomal protein L7/L12"/>
    <property type="match status" value="1"/>
</dbReference>
<evidence type="ECO:0000256" key="1">
    <source>
        <dbReference type="ARBA" id="ARBA00007197"/>
    </source>
</evidence>
<accession>A0A2H0VF40</accession>
<dbReference type="Gene3D" id="3.30.1390.10">
    <property type="match status" value="1"/>
</dbReference>
<evidence type="ECO:0000313" key="9">
    <source>
        <dbReference type="Proteomes" id="UP000231466"/>
    </source>
</evidence>
<dbReference type="SUPFAM" id="SSF48300">
    <property type="entry name" value="Ribosomal protein L7/12, oligomerisation (N-terminal) domain"/>
    <property type="match status" value="1"/>
</dbReference>
<feature type="compositionally biased region" description="Basic and acidic residues" evidence="5">
    <location>
        <begin position="1"/>
        <end position="18"/>
    </location>
</feature>
<evidence type="ECO:0000313" key="8">
    <source>
        <dbReference type="EMBL" id="PIR97718.1"/>
    </source>
</evidence>
<evidence type="ECO:0000256" key="4">
    <source>
        <dbReference type="HAMAP-Rule" id="MF_00368"/>
    </source>
</evidence>
<evidence type="ECO:0000259" key="6">
    <source>
        <dbReference type="Pfam" id="PF00542"/>
    </source>
</evidence>
<reference evidence="9" key="1">
    <citation type="submission" date="2017-09" db="EMBL/GenBank/DDBJ databases">
        <title>Depth-based differentiation of microbial function through sediment-hosted aquifers and enrichment of novel symbionts in the deep terrestrial subsurface.</title>
        <authorList>
            <person name="Probst A.J."/>
            <person name="Ladd B."/>
            <person name="Jarett J.K."/>
            <person name="Geller-Mcgrath D.E."/>
            <person name="Sieber C.M.K."/>
            <person name="Emerson J.B."/>
            <person name="Anantharaman K."/>
            <person name="Thomas B.C."/>
            <person name="Malmstrom R."/>
            <person name="Stieglmeier M."/>
            <person name="Klingl A."/>
            <person name="Woyke T."/>
            <person name="Ryan C.M."/>
            <person name="Banfield J.F."/>
        </authorList>
    </citation>
    <scope>NUCLEOTIDE SEQUENCE [LARGE SCALE GENOMIC DNA]</scope>
</reference>
<dbReference type="GO" id="GO:0003729">
    <property type="term" value="F:mRNA binding"/>
    <property type="evidence" value="ECO:0007669"/>
    <property type="project" value="TreeGrafter"/>
</dbReference>
<feature type="domain" description="Large ribosomal subunit protein bL12 oligomerization" evidence="7">
    <location>
        <begin position="65"/>
        <end position="105"/>
    </location>
</feature>
<gene>
    <name evidence="4" type="primary">rplL</name>
    <name evidence="8" type="ORF">COT89_02990</name>
</gene>
<dbReference type="Gene3D" id="1.20.5.710">
    <property type="entry name" value="Single helix bin"/>
    <property type="match status" value="1"/>
</dbReference>
<evidence type="ECO:0000259" key="7">
    <source>
        <dbReference type="Pfam" id="PF16320"/>
    </source>
</evidence>
<feature type="region of interest" description="Disordered" evidence="5">
    <location>
        <begin position="1"/>
        <end position="59"/>
    </location>
</feature>
<dbReference type="InterPro" id="IPR013823">
    <property type="entry name" value="Ribosomal_bL12_C"/>
</dbReference>
<dbReference type="Pfam" id="PF00542">
    <property type="entry name" value="Ribosomal_L12"/>
    <property type="match status" value="1"/>
</dbReference>
<keyword evidence="3 4" id="KW-0687">Ribonucleoprotein</keyword>
<keyword evidence="2 4" id="KW-0689">Ribosomal protein</keyword>
<name>A0A2H0VF40_9BACT</name>
<feature type="compositionally biased region" description="Basic and acidic residues" evidence="5">
    <location>
        <begin position="27"/>
        <end position="48"/>
    </location>
</feature>
<evidence type="ECO:0000256" key="5">
    <source>
        <dbReference type="SAM" id="MobiDB-lite"/>
    </source>
</evidence>
<comment type="caution">
    <text evidence="8">The sequence shown here is derived from an EMBL/GenBank/DDBJ whole genome shotgun (WGS) entry which is preliminary data.</text>
</comment>
<protein>
    <recommendedName>
        <fullName evidence="4">Large ribosomal subunit protein bL12</fullName>
    </recommendedName>
</protein>
<comment type="subunit">
    <text evidence="4">Homodimer. Part of the ribosomal stalk of the 50S ribosomal subunit. Forms a multimeric L10(L12)X complex, where L10 forms an elongated spine to which 2 to 4 L12 dimers bind in a sequential fashion. Binds GTP-bound translation factors.</text>
</comment>
<dbReference type="GO" id="GO:0006412">
    <property type="term" value="P:translation"/>
    <property type="evidence" value="ECO:0007669"/>
    <property type="project" value="UniProtKB-UniRule"/>
</dbReference>
<proteinExistence type="inferred from homology"/>
<dbReference type="EMBL" id="PFAH01000010">
    <property type="protein sequence ID" value="PIR97718.1"/>
    <property type="molecule type" value="Genomic_DNA"/>
</dbReference>
<dbReference type="GO" id="GO:0022625">
    <property type="term" value="C:cytosolic large ribosomal subunit"/>
    <property type="evidence" value="ECO:0007669"/>
    <property type="project" value="TreeGrafter"/>
</dbReference>
<evidence type="ECO:0000256" key="3">
    <source>
        <dbReference type="ARBA" id="ARBA00023274"/>
    </source>
</evidence>
<dbReference type="AlphaFoldDB" id="A0A2H0VF40"/>
<evidence type="ECO:0000256" key="2">
    <source>
        <dbReference type="ARBA" id="ARBA00022980"/>
    </source>
</evidence>
<dbReference type="NCBIfam" id="TIGR00855">
    <property type="entry name" value="L12"/>
    <property type="match status" value="1"/>
</dbReference>
<dbReference type="InterPro" id="IPR014719">
    <property type="entry name" value="Ribosomal_bL12_C/ClpS-like"/>
</dbReference>
<dbReference type="GO" id="GO:0003735">
    <property type="term" value="F:structural constituent of ribosome"/>
    <property type="evidence" value="ECO:0007669"/>
    <property type="project" value="InterPro"/>
</dbReference>
<dbReference type="SUPFAM" id="SSF54736">
    <property type="entry name" value="ClpS-like"/>
    <property type="match status" value="1"/>
</dbReference>
<dbReference type="Proteomes" id="UP000231466">
    <property type="component" value="Unassembled WGS sequence"/>
</dbReference>
<dbReference type="InterPro" id="IPR036235">
    <property type="entry name" value="Ribosomal_bL12_oligo_N_sf"/>
</dbReference>
<dbReference type="CDD" id="cd00387">
    <property type="entry name" value="Ribosomal_L7_L12"/>
    <property type="match status" value="1"/>
</dbReference>
<feature type="domain" description="Large ribosomal subunit protein bL12 C-terminal" evidence="6">
    <location>
        <begin position="112"/>
        <end position="178"/>
    </location>
</feature>
<comment type="function">
    <text evidence="4">Forms part of the ribosomal stalk which helps the ribosome interact with GTP-bound translation factors. Is thus essential for accurate translation.</text>
</comment>
<dbReference type="HAMAP" id="MF_00368">
    <property type="entry name" value="Ribosomal_bL12"/>
    <property type="match status" value="1"/>
</dbReference>
<dbReference type="PANTHER" id="PTHR45987:SF4">
    <property type="entry name" value="LARGE RIBOSOMAL SUBUNIT PROTEIN BL12M"/>
    <property type="match status" value="1"/>
</dbReference>
<organism evidence="8 9">
    <name type="scientific">Candidatus Colwellbacteria bacterium CG10_big_fil_rev_8_21_14_0_10_42_22</name>
    <dbReference type="NCBI Taxonomy" id="1974540"/>
    <lineage>
        <taxon>Bacteria</taxon>
        <taxon>Candidatus Colwelliibacteriota</taxon>
    </lineage>
</organism>
<dbReference type="Pfam" id="PF16320">
    <property type="entry name" value="Ribosomal_L12_N"/>
    <property type="match status" value="1"/>
</dbReference>
<sequence length="178" mass="19285">MADEDKKTKADESAHPSEEVQEDTPTTEEKVEEAPVEETPKEDPKEEALTSADEAEEVEVPAEFKDLVESLEGMNVMQLAELVKILEKKFGISATTPIAAGGGVAVEEKDEFNVILKSAGEQKINAIKAVREITGLGLKESKDLVEGAPKPVKEGVKKEEAEEIKKKLEEAGATVELQ</sequence>
<dbReference type="PANTHER" id="PTHR45987">
    <property type="entry name" value="39S RIBOSOMAL PROTEIN L12"/>
    <property type="match status" value="1"/>
</dbReference>
<dbReference type="InterPro" id="IPR008932">
    <property type="entry name" value="Ribosomal_bL12_oligo"/>
</dbReference>
<dbReference type="InterPro" id="IPR000206">
    <property type="entry name" value="Ribosomal_bL12"/>
</dbReference>
<comment type="similarity">
    <text evidence="1 4">Belongs to the bacterial ribosomal protein bL12 family.</text>
</comment>